<name>A0A1G2D4W8_9BACT</name>
<protein>
    <submittedName>
        <fullName evidence="2">Transposase</fullName>
    </submittedName>
</protein>
<dbReference type="InterPro" id="IPR025161">
    <property type="entry name" value="IS402-like_dom"/>
</dbReference>
<dbReference type="PANTHER" id="PTHR30007">
    <property type="entry name" value="PHP DOMAIN PROTEIN"/>
    <property type="match status" value="1"/>
</dbReference>
<accession>A0A1G2D4W8</accession>
<reference evidence="2 3" key="1">
    <citation type="journal article" date="2016" name="Nat. Commun.">
        <title>Thousands of microbial genomes shed light on interconnected biogeochemical processes in an aquifer system.</title>
        <authorList>
            <person name="Anantharaman K."/>
            <person name="Brown C.T."/>
            <person name="Hug L.A."/>
            <person name="Sharon I."/>
            <person name="Castelle C.J."/>
            <person name="Probst A.J."/>
            <person name="Thomas B.C."/>
            <person name="Singh A."/>
            <person name="Wilkins M.J."/>
            <person name="Karaoz U."/>
            <person name="Brodie E.L."/>
            <person name="Williams K.H."/>
            <person name="Hubbard S.S."/>
            <person name="Banfield J.F."/>
        </authorList>
    </citation>
    <scope>NUCLEOTIDE SEQUENCE [LARGE SCALE GENOMIC DNA]</scope>
</reference>
<comment type="caution">
    <text evidence="2">The sequence shown here is derived from an EMBL/GenBank/DDBJ whole genome shotgun (WGS) entry which is preliminary data.</text>
</comment>
<dbReference type="STRING" id="1798661.A3D65_04970"/>
<gene>
    <name evidence="2" type="ORF">A3D65_04970</name>
</gene>
<sequence>MRKTYPSDLTREQFAMIRPLLERVRKKTHPRTLDVYDVFNGVLYVLKTGCQWSALPHDFPKYKTVHSYFMKWNEQKFVQRKKQPSILEQALKKISWRGPYLQWTQRQDKHGHR</sequence>
<dbReference type="Proteomes" id="UP000177996">
    <property type="component" value="Unassembled WGS sequence"/>
</dbReference>
<dbReference type="PANTHER" id="PTHR30007:SF0">
    <property type="entry name" value="TRANSPOSASE"/>
    <property type="match status" value="1"/>
</dbReference>
<proteinExistence type="predicted"/>
<evidence type="ECO:0000313" key="2">
    <source>
        <dbReference type="EMBL" id="OGZ08577.1"/>
    </source>
</evidence>
<dbReference type="AlphaFoldDB" id="A0A1G2D4W8"/>
<dbReference type="Pfam" id="PF13340">
    <property type="entry name" value="DUF4096"/>
    <property type="match status" value="1"/>
</dbReference>
<organism evidence="2 3">
    <name type="scientific">Candidatus Lloydbacteria bacterium RIFCSPHIGHO2_02_FULL_50_13</name>
    <dbReference type="NCBI Taxonomy" id="1798661"/>
    <lineage>
        <taxon>Bacteria</taxon>
        <taxon>Candidatus Lloydiibacteriota</taxon>
    </lineage>
</organism>
<evidence type="ECO:0000259" key="1">
    <source>
        <dbReference type="Pfam" id="PF13340"/>
    </source>
</evidence>
<dbReference type="EMBL" id="MHLL01000032">
    <property type="protein sequence ID" value="OGZ08577.1"/>
    <property type="molecule type" value="Genomic_DNA"/>
</dbReference>
<feature type="domain" description="Insertion element IS402-like" evidence="1">
    <location>
        <begin position="9"/>
        <end position="80"/>
    </location>
</feature>
<evidence type="ECO:0000313" key="3">
    <source>
        <dbReference type="Proteomes" id="UP000177996"/>
    </source>
</evidence>